<name>A0A177KWJ7_9BACI</name>
<dbReference type="EMBL" id="LQWZ01000012">
    <property type="protein sequence ID" value="OAH57748.1"/>
    <property type="molecule type" value="Genomic_DNA"/>
</dbReference>
<gene>
    <name evidence="2" type="ORF">AWH48_01640</name>
</gene>
<reference evidence="2 3" key="1">
    <citation type="submission" date="2016-01" db="EMBL/GenBank/DDBJ databases">
        <title>Investigation of taxonomic status of Bacillus aminovorans.</title>
        <authorList>
            <person name="Verma A."/>
            <person name="Pal Y."/>
            <person name="Krishnamurthi S."/>
        </authorList>
    </citation>
    <scope>NUCLEOTIDE SEQUENCE [LARGE SCALE GENOMIC DNA]</scope>
    <source>
        <strain evidence="2 3">DSM 4337</strain>
    </source>
</reference>
<dbReference type="AlphaFoldDB" id="A0A177KWJ7"/>
<feature type="transmembrane region" description="Helical" evidence="1">
    <location>
        <begin position="6"/>
        <end position="24"/>
    </location>
</feature>
<dbReference type="Proteomes" id="UP000077271">
    <property type="component" value="Unassembled WGS sequence"/>
</dbReference>
<proteinExistence type="predicted"/>
<evidence type="ECO:0000256" key="1">
    <source>
        <dbReference type="SAM" id="Phobius"/>
    </source>
</evidence>
<organism evidence="2 3">
    <name type="scientific">Domibacillus aminovorans</name>
    <dbReference type="NCBI Taxonomy" id="29332"/>
    <lineage>
        <taxon>Bacteria</taxon>
        <taxon>Bacillati</taxon>
        <taxon>Bacillota</taxon>
        <taxon>Bacilli</taxon>
        <taxon>Bacillales</taxon>
        <taxon>Bacillaceae</taxon>
        <taxon>Domibacillus</taxon>
    </lineage>
</organism>
<evidence type="ECO:0000313" key="2">
    <source>
        <dbReference type="EMBL" id="OAH57748.1"/>
    </source>
</evidence>
<accession>A0A177KWJ7</accession>
<dbReference type="Pfam" id="PF10960">
    <property type="entry name" value="Holin_BhlA"/>
    <property type="match status" value="1"/>
</dbReference>
<dbReference type="InterPro" id="IPR024405">
    <property type="entry name" value="Phage_BhlA/UviB"/>
</dbReference>
<keyword evidence="1" id="KW-0472">Membrane</keyword>
<dbReference type="OrthoDB" id="2361545at2"/>
<protein>
    <submittedName>
        <fullName evidence="2">Holin</fullName>
    </submittedName>
</protein>
<keyword evidence="1" id="KW-0812">Transmembrane</keyword>
<comment type="caution">
    <text evidence="2">The sequence shown here is derived from an EMBL/GenBank/DDBJ whole genome shotgun (WGS) entry which is preliminary data.</text>
</comment>
<keyword evidence="1" id="KW-1133">Transmembrane helix</keyword>
<evidence type="ECO:0000313" key="3">
    <source>
        <dbReference type="Proteomes" id="UP000077271"/>
    </source>
</evidence>
<sequence length="72" mass="8617">MDLTQLPAEFWAQGVFGVLFVWLLRIQMAESKERENKLMAQIERQNETQDKIVCSLERLEKDIYEIKSNERE</sequence>